<dbReference type="PROSITE" id="PS01014">
    <property type="entry name" value="NUSG"/>
    <property type="match status" value="1"/>
</dbReference>
<evidence type="ECO:0000313" key="12">
    <source>
        <dbReference type="Proteomes" id="UP000442990"/>
    </source>
</evidence>
<dbReference type="SUPFAM" id="SSF50104">
    <property type="entry name" value="Translation proteins SH3-like domain"/>
    <property type="match status" value="1"/>
</dbReference>
<dbReference type="InterPro" id="IPR008991">
    <property type="entry name" value="Translation_prot_SH3-like_sf"/>
</dbReference>
<dbReference type="InterPro" id="IPR014722">
    <property type="entry name" value="Rib_uL2_dom2"/>
</dbReference>
<dbReference type="GO" id="GO:0006354">
    <property type="term" value="P:DNA-templated transcription elongation"/>
    <property type="evidence" value="ECO:0007669"/>
    <property type="project" value="UniProtKB-UniRule"/>
</dbReference>
<gene>
    <name evidence="5 11" type="primary">nusG</name>
    <name evidence="11" type="ORF">F8144_35405</name>
</gene>
<evidence type="ECO:0000256" key="6">
    <source>
        <dbReference type="NCBIfam" id="TIGR00922"/>
    </source>
</evidence>
<evidence type="ECO:0000313" key="11">
    <source>
        <dbReference type="EMBL" id="KAB1979763.1"/>
    </source>
</evidence>
<dbReference type="InterPro" id="IPR001062">
    <property type="entry name" value="Transcrpt_antiterm_NusG"/>
</dbReference>
<reference evidence="11 12" key="1">
    <citation type="submission" date="2019-09" db="EMBL/GenBank/DDBJ databases">
        <title>Isolation and identification of active actinomycetes.</title>
        <authorList>
            <person name="Yu Z."/>
            <person name="Han C."/>
            <person name="Yu B."/>
        </authorList>
    </citation>
    <scope>NUCLEOTIDE SEQUENCE [LARGE SCALE GENOMIC DNA]</scope>
    <source>
        <strain evidence="11 12">NEAU-H2</strain>
    </source>
</reference>
<keyword evidence="1 5" id="KW-0806">Transcription termination</keyword>
<sequence>MSDPNLNDASESVESVDDELETVEGADVEDEFEAADAAAGESAEDEALHVEDESGEDDEDAAAEAEAEEEAEPVDPVTALREELRLLPGEWYVIHTYAGYENRVKTNLEQRAVSLNVEDFIFQAEVPQEEVAQIKNGERKTIKQNKLPGYVLVRMDLTNESWGVVRNTPGVTGFVGNAYDPYPLTLDEIVKMLAPEAEEKAAREAAEAEGKPAPQRKVEVQVLDFEVGDSVTVTDGPFATLQATINEINADSKKVKGLVEIFGRETPVELSFDQIQKN</sequence>
<dbReference type="Pfam" id="PF02357">
    <property type="entry name" value="NusG"/>
    <property type="match status" value="1"/>
</dbReference>
<feature type="domain" description="NusG-like N-terminal" evidence="9">
    <location>
        <begin position="88"/>
        <end position="196"/>
    </location>
</feature>
<keyword evidence="3 5" id="KW-0805">Transcription regulation</keyword>
<dbReference type="Gene3D" id="2.30.30.30">
    <property type="match status" value="1"/>
</dbReference>
<keyword evidence="4 5" id="KW-0804">Transcription</keyword>
<evidence type="ECO:0000256" key="8">
    <source>
        <dbReference type="SAM" id="MobiDB-lite"/>
    </source>
</evidence>
<keyword evidence="2 5" id="KW-0889">Transcription antitermination</keyword>
<dbReference type="FunFam" id="3.30.70.940:FF:000002">
    <property type="entry name" value="Transcription termination/antitermination protein NusG"/>
    <property type="match status" value="1"/>
</dbReference>
<dbReference type="InterPro" id="IPR006645">
    <property type="entry name" value="NGN-like_dom"/>
</dbReference>
<dbReference type="CDD" id="cd06091">
    <property type="entry name" value="KOW_NusG"/>
    <property type="match status" value="1"/>
</dbReference>
<evidence type="ECO:0000256" key="2">
    <source>
        <dbReference type="ARBA" id="ARBA00022814"/>
    </source>
</evidence>
<comment type="function">
    <text evidence="5 7">Participates in transcription elongation, termination and antitermination.</text>
</comment>
<dbReference type="GO" id="GO:0031564">
    <property type="term" value="P:transcription antitermination"/>
    <property type="evidence" value="ECO:0007669"/>
    <property type="project" value="UniProtKB-UniRule"/>
</dbReference>
<dbReference type="InterPro" id="IPR005824">
    <property type="entry name" value="KOW"/>
</dbReference>
<evidence type="ECO:0000256" key="7">
    <source>
        <dbReference type="RuleBase" id="RU000538"/>
    </source>
</evidence>
<dbReference type="Gene3D" id="3.30.70.940">
    <property type="entry name" value="NusG, N-terminal domain"/>
    <property type="match status" value="1"/>
</dbReference>
<dbReference type="HAMAP" id="MF_00948">
    <property type="entry name" value="NusG"/>
    <property type="match status" value="1"/>
</dbReference>
<dbReference type="EMBL" id="WBKG01000040">
    <property type="protein sequence ID" value="KAB1979763.1"/>
    <property type="molecule type" value="Genomic_DNA"/>
</dbReference>
<name>A0A7J5D5Q4_9ACTN</name>
<dbReference type="InterPro" id="IPR047050">
    <property type="entry name" value="NGN"/>
</dbReference>
<dbReference type="InterPro" id="IPR043425">
    <property type="entry name" value="NusG-like"/>
</dbReference>
<dbReference type="GO" id="GO:0006353">
    <property type="term" value="P:DNA-templated transcription termination"/>
    <property type="evidence" value="ECO:0007669"/>
    <property type="project" value="UniProtKB-UniRule"/>
</dbReference>
<dbReference type="SMART" id="SM00738">
    <property type="entry name" value="NGN"/>
    <property type="match status" value="1"/>
</dbReference>
<dbReference type="AlphaFoldDB" id="A0A7J5D5Q4"/>
<evidence type="ECO:0000259" key="9">
    <source>
        <dbReference type="SMART" id="SM00738"/>
    </source>
</evidence>
<keyword evidence="12" id="KW-1185">Reference proteome</keyword>
<comment type="caution">
    <text evidence="11">The sequence shown here is derived from an EMBL/GenBank/DDBJ whole genome shotgun (WGS) entry which is preliminary data.</text>
</comment>
<dbReference type="CDD" id="cd09891">
    <property type="entry name" value="NGN_Bact_1"/>
    <property type="match status" value="1"/>
</dbReference>
<accession>A0A7J5D5Q4</accession>
<dbReference type="InterPro" id="IPR015869">
    <property type="entry name" value="Transcrpt_antiterm_NusG_bac_CS"/>
</dbReference>
<dbReference type="GO" id="GO:0005829">
    <property type="term" value="C:cytosol"/>
    <property type="evidence" value="ECO:0007669"/>
    <property type="project" value="TreeGrafter"/>
</dbReference>
<feature type="domain" description="KOW" evidence="10">
    <location>
        <begin position="224"/>
        <end position="251"/>
    </location>
</feature>
<evidence type="ECO:0000256" key="5">
    <source>
        <dbReference type="HAMAP-Rule" id="MF_00948"/>
    </source>
</evidence>
<evidence type="ECO:0000256" key="1">
    <source>
        <dbReference type="ARBA" id="ARBA00022472"/>
    </source>
</evidence>
<dbReference type="FunFam" id="2.30.30.30:FF:000002">
    <property type="entry name" value="Transcription termination/antitermination factor NusG"/>
    <property type="match status" value="1"/>
</dbReference>
<dbReference type="PRINTS" id="PR00338">
    <property type="entry name" value="NUSGTNSCPFCT"/>
</dbReference>
<dbReference type="GO" id="GO:0032784">
    <property type="term" value="P:regulation of DNA-templated transcription elongation"/>
    <property type="evidence" value="ECO:0007669"/>
    <property type="project" value="InterPro"/>
</dbReference>
<dbReference type="PANTHER" id="PTHR30265:SF2">
    <property type="entry name" value="TRANSCRIPTION TERMINATION_ANTITERMINATION PROTEIN NUSG"/>
    <property type="match status" value="1"/>
</dbReference>
<dbReference type="PANTHER" id="PTHR30265">
    <property type="entry name" value="RHO-INTERACTING TRANSCRIPTION TERMINATION FACTOR NUSG"/>
    <property type="match status" value="1"/>
</dbReference>
<feature type="compositionally biased region" description="Acidic residues" evidence="8">
    <location>
        <begin position="14"/>
        <end position="34"/>
    </location>
</feature>
<protein>
    <recommendedName>
        <fullName evidence="5 6">Transcription termination/antitermination protein NusG</fullName>
    </recommendedName>
</protein>
<dbReference type="InterPro" id="IPR036735">
    <property type="entry name" value="NGN_dom_sf"/>
</dbReference>
<dbReference type="SMART" id="SM00739">
    <property type="entry name" value="KOW"/>
    <property type="match status" value="1"/>
</dbReference>
<feature type="compositionally biased region" description="Acidic residues" evidence="8">
    <location>
        <begin position="53"/>
        <end position="73"/>
    </location>
</feature>
<evidence type="ECO:0000259" key="10">
    <source>
        <dbReference type="SMART" id="SM00739"/>
    </source>
</evidence>
<organism evidence="11 12">
    <name type="scientific">Streptomyces triticiradicis</name>
    <dbReference type="NCBI Taxonomy" id="2651189"/>
    <lineage>
        <taxon>Bacteria</taxon>
        <taxon>Bacillati</taxon>
        <taxon>Actinomycetota</taxon>
        <taxon>Actinomycetes</taxon>
        <taxon>Kitasatosporales</taxon>
        <taxon>Streptomycetaceae</taxon>
        <taxon>Streptomyces</taxon>
    </lineage>
</organism>
<evidence type="ECO:0000256" key="4">
    <source>
        <dbReference type="ARBA" id="ARBA00023163"/>
    </source>
</evidence>
<comment type="similarity">
    <text evidence="5 7">Belongs to the NusG family.</text>
</comment>
<dbReference type="SUPFAM" id="SSF82679">
    <property type="entry name" value="N-utilization substance G protein NusG, N-terminal domain"/>
    <property type="match status" value="1"/>
</dbReference>
<dbReference type="NCBIfam" id="TIGR00922">
    <property type="entry name" value="nusG"/>
    <property type="match status" value="1"/>
</dbReference>
<evidence type="ECO:0000256" key="3">
    <source>
        <dbReference type="ARBA" id="ARBA00023015"/>
    </source>
</evidence>
<dbReference type="RefSeq" id="WP_151473516.1">
    <property type="nucleotide sequence ID" value="NZ_WBKG01000040.1"/>
</dbReference>
<dbReference type="Proteomes" id="UP000442990">
    <property type="component" value="Unassembled WGS sequence"/>
</dbReference>
<feature type="region of interest" description="Disordered" evidence="8">
    <location>
        <begin position="1"/>
        <end position="75"/>
    </location>
</feature>
<proteinExistence type="inferred from homology"/>